<evidence type="ECO:0000256" key="1">
    <source>
        <dbReference type="SAM" id="MobiDB-lite"/>
    </source>
</evidence>
<protein>
    <submittedName>
        <fullName evidence="2">Uncharacterized protein</fullName>
    </submittedName>
</protein>
<evidence type="ECO:0000313" key="2">
    <source>
        <dbReference type="EMBL" id="EXC15961.1"/>
    </source>
</evidence>
<dbReference type="EMBL" id="KE345785">
    <property type="protein sequence ID" value="EXC15961.1"/>
    <property type="molecule type" value="Genomic_DNA"/>
</dbReference>
<feature type="region of interest" description="Disordered" evidence="1">
    <location>
        <begin position="1"/>
        <end position="43"/>
    </location>
</feature>
<gene>
    <name evidence="2" type="ORF">L484_015764</name>
</gene>
<name>W9S4U2_9ROSA</name>
<proteinExistence type="predicted"/>
<evidence type="ECO:0000313" key="3">
    <source>
        <dbReference type="Proteomes" id="UP000030645"/>
    </source>
</evidence>
<feature type="compositionally biased region" description="Basic and acidic residues" evidence="1">
    <location>
        <begin position="1"/>
        <end position="12"/>
    </location>
</feature>
<keyword evidence="3" id="KW-1185">Reference proteome</keyword>
<organism evidence="2 3">
    <name type="scientific">Morus notabilis</name>
    <dbReference type="NCBI Taxonomy" id="981085"/>
    <lineage>
        <taxon>Eukaryota</taxon>
        <taxon>Viridiplantae</taxon>
        <taxon>Streptophyta</taxon>
        <taxon>Embryophyta</taxon>
        <taxon>Tracheophyta</taxon>
        <taxon>Spermatophyta</taxon>
        <taxon>Magnoliopsida</taxon>
        <taxon>eudicotyledons</taxon>
        <taxon>Gunneridae</taxon>
        <taxon>Pentapetalae</taxon>
        <taxon>rosids</taxon>
        <taxon>fabids</taxon>
        <taxon>Rosales</taxon>
        <taxon>Moraceae</taxon>
        <taxon>Moreae</taxon>
        <taxon>Morus</taxon>
    </lineage>
</organism>
<sequence length="79" mass="8913">MSEHYSKVAERPHPKHHWMSATQTPPKIMRHPSPELTDKSAPTCSIASNETQSLMTTSTYATIKNTLLDQKNQLRGPQI</sequence>
<dbReference type="Proteomes" id="UP000030645">
    <property type="component" value="Unassembled WGS sequence"/>
</dbReference>
<dbReference type="AlphaFoldDB" id="W9S4U2"/>
<reference evidence="3" key="1">
    <citation type="submission" date="2013-01" db="EMBL/GenBank/DDBJ databases">
        <title>Draft Genome Sequence of a Mulberry Tree, Morus notabilis C.K. Schneid.</title>
        <authorList>
            <person name="He N."/>
            <person name="Zhao S."/>
        </authorList>
    </citation>
    <scope>NUCLEOTIDE SEQUENCE</scope>
</reference>
<accession>W9S4U2</accession>